<dbReference type="InterPro" id="IPR029000">
    <property type="entry name" value="Cyclophilin-like_dom_sf"/>
</dbReference>
<dbReference type="Gene3D" id="2.40.100.10">
    <property type="entry name" value="Cyclophilin-like"/>
    <property type="match status" value="1"/>
</dbReference>
<dbReference type="RefSeq" id="WP_119593078.1">
    <property type="nucleotide sequence ID" value="NZ_QXFM01000105.1"/>
</dbReference>
<evidence type="ECO:0000259" key="2">
    <source>
        <dbReference type="Pfam" id="PF00160"/>
    </source>
</evidence>
<dbReference type="Pfam" id="PF00160">
    <property type="entry name" value="Pro_isomerase"/>
    <property type="match status" value="1"/>
</dbReference>
<accession>A0A3A1P4G8</accession>
<dbReference type="AlphaFoldDB" id="A0A3A1P4G8"/>
<organism evidence="3 4">
    <name type="scientific">Aurantiacibacter xanthus</name>
    <dbReference type="NCBI Taxonomy" id="1784712"/>
    <lineage>
        <taxon>Bacteria</taxon>
        <taxon>Pseudomonadati</taxon>
        <taxon>Pseudomonadota</taxon>
        <taxon>Alphaproteobacteria</taxon>
        <taxon>Sphingomonadales</taxon>
        <taxon>Erythrobacteraceae</taxon>
        <taxon>Aurantiacibacter</taxon>
    </lineage>
</organism>
<keyword evidence="1" id="KW-0732">Signal</keyword>
<evidence type="ECO:0000313" key="3">
    <source>
        <dbReference type="EMBL" id="RIV84445.1"/>
    </source>
</evidence>
<feature type="signal peptide" evidence="1">
    <location>
        <begin position="1"/>
        <end position="20"/>
    </location>
</feature>
<protein>
    <submittedName>
        <fullName evidence="3">Peptidylprolyl isomerase</fullName>
    </submittedName>
</protein>
<gene>
    <name evidence="3" type="ORF">D2V17_11735</name>
</gene>
<reference evidence="3 4" key="1">
    <citation type="submission" date="2018-08" db="EMBL/GenBank/DDBJ databases">
        <title>Erythrobacter zhengii sp.nov., a bacterium isolated from deep-sea sediment.</title>
        <authorList>
            <person name="Fang C."/>
            <person name="Wu Y.-H."/>
            <person name="Sun C."/>
            <person name="Wang H."/>
            <person name="Cheng H."/>
            <person name="Meng F.-X."/>
            <person name="Wang C.-S."/>
            <person name="Xu X.-W."/>
        </authorList>
    </citation>
    <scope>NUCLEOTIDE SEQUENCE [LARGE SCALE GENOMIC DNA]</scope>
    <source>
        <strain evidence="3 4">CCTCC AB 2015396</strain>
    </source>
</reference>
<evidence type="ECO:0000256" key="1">
    <source>
        <dbReference type="SAM" id="SignalP"/>
    </source>
</evidence>
<sequence length="314" mass="34272">MITLRLMAASLLTLAAPAMAQEEPPAPGSVVAAATPEEWVQIAPEDILVMELSPAADGSARRVVIQLLPPPFSQPWVENIKTLARAHWWDGKSIYRVVDNWVAQWGGGDPELDMDPGPLPEGVVSPMVPYVETWGKDGDEIVLWHPRDYLEDNYADWAQFFDGWPTAYAISADTTQLSGWPVHCYGSVGVARDLAPDTGTGSELYAVIGHAPRQLDRNIAVVGRVIAGIEYLSTLPRGTAEAGVYAERSEDTPIVSVRLASEMSDPPAYEYLDTASDSFARYVEVRANRHDSFYEVPAGGVDVCNVQVPIRPVQ</sequence>
<dbReference type="SUPFAM" id="SSF50891">
    <property type="entry name" value="Cyclophilin-like"/>
    <property type="match status" value="1"/>
</dbReference>
<feature type="chain" id="PRO_5017243186" evidence="1">
    <location>
        <begin position="21"/>
        <end position="314"/>
    </location>
</feature>
<keyword evidence="3" id="KW-0413">Isomerase</keyword>
<dbReference type="OrthoDB" id="9807797at2"/>
<proteinExistence type="predicted"/>
<name>A0A3A1P4G8_9SPHN</name>
<evidence type="ECO:0000313" key="4">
    <source>
        <dbReference type="Proteomes" id="UP000265366"/>
    </source>
</evidence>
<comment type="caution">
    <text evidence="3">The sequence shown here is derived from an EMBL/GenBank/DDBJ whole genome shotgun (WGS) entry which is preliminary data.</text>
</comment>
<dbReference type="InterPro" id="IPR002130">
    <property type="entry name" value="Cyclophilin-type_PPIase_dom"/>
</dbReference>
<dbReference type="EMBL" id="QXFM01000105">
    <property type="protein sequence ID" value="RIV84445.1"/>
    <property type="molecule type" value="Genomic_DNA"/>
</dbReference>
<keyword evidence="4" id="KW-1185">Reference proteome</keyword>
<dbReference type="Proteomes" id="UP000265366">
    <property type="component" value="Unassembled WGS sequence"/>
</dbReference>
<feature type="domain" description="PPIase cyclophilin-type" evidence="2">
    <location>
        <begin position="77"/>
        <end position="245"/>
    </location>
</feature>
<dbReference type="GO" id="GO:0003755">
    <property type="term" value="F:peptidyl-prolyl cis-trans isomerase activity"/>
    <property type="evidence" value="ECO:0007669"/>
    <property type="project" value="InterPro"/>
</dbReference>